<evidence type="ECO:0000313" key="2">
    <source>
        <dbReference type="Proteomes" id="UP001178508"/>
    </source>
</evidence>
<keyword evidence="2" id="KW-1185">Reference proteome</keyword>
<organism evidence="1 2">
    <name type="scientific">Xyrichtys novacula</name>
    <name type="common">Pearly razorfish</name>
    <name type="synonym">Hemipteronotus novacula</name>
    <dbReference type="NCBI Taxonomy" id="13765"/>
    <lineage>
        <taxon>Eukaryota</taxon>
        <taxon>Metazoa</taxon>
        <taxon>Chordata</taxon>
        <taxon>Craniata</taxon>
        <taxon>Vertebrata</taxon>
        <taxon>Euteleostomi</taxon>
        <taxon>Actinopterygii</taxon>
        <taxon>Neopterygii</taxon>
        <taxon>Teleostei</taxon>
        <taxon>Neoteleostei</taxon>
        <taxon>Acanthomorphata</taxon>
        <taxon>Eupercaria</taxon>
        <taxon>Labriformes</taxon>
        <taxon>Labridae</taxon>
        <taxon>Xyrichtys</taxon>
    </lineage>
</organism>
<gene>
    <name evidence="1" type="ORF">XNOV1_A027770</name>
</gene>
<protein>
    <submittedName>
        <fullName evidence="1">Uncharacterized protein</fullName>
    </submittedName>
</protein>
<evidence type="ECO:0000313" key="1">
    <source>
        <dbReference type="EMBL" id="CAJ1071271.1"/>
    </source>
</evidence>
<sequence length="128" mass="14153">MTSFTSCMTDKGYEEQSGESKAIVRCECCEPTPRIKGVMFSLRQLKVVAVLGTWDPCISAGIGMEPAAPLRARCCFIYLKAQVTFGEERRRETCLRGLSAFPVFSSVTYLPVKDESESHQPSLSADCQ</sequence>
<dbReference type="Proteomes" id="UP001178508">
    <property type="component" value="Chromosome 13"/>
</dbReference>
<dbReference type="EMBL" id="OY660876">
    <property type="protein sequence ID" value="CAJ1071271.1"/>
    <property type="molecule type" value="Genomic_DNA"/>
</dbReference>
<reference evidence="1" key="1">
    <citation type="submission" date="2023-08" db="EMBL/GenBank/DDBJ databases">
        <authorList>
            <person name="Alioto T."/>
            <person name="Alioto T."/>
            <person name="Gomez Garrido J."/>
        </authorList>
    </citation>
    <scope>NUCLEOTIDE SEQUENCE</scope>
</reference>
<dbReference type="AlphaFoldDB" id="A0AAV1GB15"/>
<accession>A0AAV1GB15</accession>
<name>A0AAV1GB15_XYRNO</name>
<proteinExistence type="predicted"/>